<keyword evidence="3 5" id="KW-1133">Transmembrane helix</keyword>
<reference evidence="7 8" key="1">
    <citation type="journal article" date="2014" name="Genome Biol. Evol.">
        <title>Molecular evolution of the substrate utilization strategies and putative virulence factors in mosquito-associated Spiroplasma species.</title>
        <authorList>
            <person name="Chang T.H."/>
            <person name="Lo W.S."/>
            <person name="Ku C."/>
            <person name="Chen L.L."/>
            <person name="Kuo C.H."/>
        </authorList>
    </citation>
    <scope>NUCLEOTIDE SEQUENCE [LARGE SCALE GENOMIC DNA]</scope>
    <source>
        <strain evidence="7">Ar-1343</strain>
    </source>
</reference>
<evidence type="ECO:0000259" key="6">
    <source>
        <dbReference type="Pfam" id="PF06271"/>
    </source>
</evidence>
<keyword evidence="4 5" id="KW-0472">Membrane</keyword>
<dbReference type="STRING" id="1276257.SSABA_v1c00910"/>
<feature type="transmembrane region" description="Helical" evidence="5">
    <location>
        <begin position="58"/>
        <end position="84"/>
    </location>
</feature>
<evidence type="ECO:0000256" key="2">
    <source>
        <dbReference type="ARBA" id="ARBA00022692"/>
    </source>
</evidence>
<dbReference type="EMBL" id="CP006934">
    <property type="protein sequence ID" value="AHI53503.1"/>
    <property type="molecule type" value="Genomic_DNA"/>
</dbReference>
<dbReference type="Pfam" id="PF06271">
    <property type="entry name" value="RDD"/>
    <property type="match status" value="1"/>
</dbReference>
<dbReference type="eggNOG" id="COG1714">
    <property type="taxonomic scope" value="Bacteria"/>
</dbReference>
<feature type="domain" description="RDD" evidence="6">
    <location>
        <begin position="23"/>
        <end position="132"/>
    </location>
</feature>
<feature type="transmembrane region" description="Helical" evidence="5">
    <location>
        <begin position="105"/>
        <end position="128"/>
    </location>
</feature>
<feature type="transmembrane region" description="Helical" evidence="5">
    <location>
        <begin position="27"/>
        <end position="46"/>
    </location>
</feature>
<evidence type="ECO:0000256" key="5">
    <source>
        <dbReference type="SAM" id="Phobius"/>
    </source>
</evidence>
<dbReference type="GO" id="GO:0016020">
    <property type="term" value="C:membrane"/>
    <property type="evidence" value="ECO:0007669"/>
    <property type="project" value="UniProtKB-SubCell"/>
</dbReference>
<dbReference type="InterPro" id="IPR010432">
    <property type="entry name" value="RDD"/>
</dbReference>
<dbReference type="OrthoDB" id="392036at2"/>
<keyword evidence="2 5" id="KW-0812">Transmembrane</keyword>
<dbReference type="Proteomes" id="UP000019265">
    <property type="component" value="Chromosome"/>
</dbReference>
<evidence type="ECO:0000256" key="4">
    <source>
        <dbReference type="ARBA" id="ARBA00023136"/>
    </source>
</evidence>
<evidence type="ECO:0000256" key="3">
    <source>
        <dbReference type="ARBA" id="ARBA00022989"/>
    </source>
</evidence>
<dbReference type="AlphaFoldDB" id="W6A8K6"/>
<proteinExistence type="predicted"/>
<name>W6A8K6_9MOLU</name>
<organism evidence="7 8">
    <name type="scientific">Spiroplasma sabaudiense Ar-1343</name>
    <dbReference type="NCBI Taxonomy" id="1276257"/>
    <lineage>
        <taxon>Bacteria</taxon>
        <taxon>Bacillati</taxon>
        <taxon>Mycoplasmatota</taxon>
        <taxon>Mollicutes</taxon>
        <taxon>Entomoplasmatales</taxon>
        <taxon>Spiroplasmataceae</taxon>
        <taxon>Spiroplasma</taxon>
    </lineage>
</organism>
<evidence type="ECO:0000313" key="8">
    <source>
        <dbReference type="Proteomes" id="UP000019265"/>
    </source>
</evidence>
<gene>
    <name evidence="7" type="ORF">SSABA_v1c00910</name>
</gene>
<feature type="transmembrane region" description="Helical" evidence="5">
    <location>
        <begin position="140"/>
        <end position="163"/>
    </location>
</feature>
<keyword evidence="8" id="KW-1185">Reference proteome</keyword>
<dbReference type="RefSeq" id="WP_025250643.1">
    <property type="nucleotide sequence ID" value="NZ_CP006934.1"/>
</dbReference>
<comment type="subcellular location">
    <subcellularLocation>
        <location evidence="1">Membrane</location>
        <topology evidence="1">Multi-pass membrane protein</topology>
    </subcellularLocation>
</comment>
<evidence type="ECO:0000313" key="7">
    <source>
        <dbReference type="EMBL" id="AHI53503.1"/>
    </source>
</evidence>
<dbReference type="PATRIC" id="fig|1276257.3.peg.93"/>
<dbReference type="HOGENOM" id="CLU_087255_0_0_14"/>
<evidence type="ECO:0000256" key="1">
    <source>
        <dbReference type="ARBA" id="ARBA00004141"/>
    </source>
</evidence>
<sequence length="230" mass="26106">MEDSQIKEPSGKTWEIASMTRIGFARIFDLLICSIPAMIATFFLPLQGWTSILASSMIAFVVLVSYFIVVPLFFHGNTIGKIIFRIKLKKASKITFLNIFLRESFFVILPWLISMLLKIGAFTIFSIGDSQNDNPNSNGFWIAFAIGRLGDLFYLVWALFLFLTIKIQTNHQSGIDLRFGIYAVKNIALEDRKDFVKSSPTEEVGKHVHLQDNLPAKFSEDVIKEINDID</sequence>
<protein>
    <recommendedName>
        <fullName evidence="6">RDD domain-containing protein</fullName>
    </recommendedName>
</protein>
<dbReference type="KEGG" id="ssab:SSABA_v1c00910"/>
<accession>W6A8K6</accession>